<keyword evidence="2" id="KW-1185">Reference proteome</keyword>
<sequence length="148" mass="15784">MAPASCPRRPSMKRSAKFIQSVLAASLPVLLIPVALPAAAQAPMVMETLGPVSYICGGVGADEQQALDSKKSGFNMDLLFTQGARGEYLSDVEVRLSRDGQQVASFRAPGPRCLIKAPAGSYTVEATSQGSMKRAKLSTQSGQHQFRW</sequence>
<reference evidence="1" key="1">
    <citation type="submission" date="2019-05" db="EMBL/GenBank/DDBJ databases">
        <title>Revised genome assembly of Burkholderiaceae (previously Ralstonia) sp. PBA.</title>
        <authorList>
            <person name="Gan H.M."/>
        </authorList>
    </citation>
    <scope>NUCLEOTIDE SEQUENCE</scope>
    <source>
        <strain evidence="1">PBA</strain>
    </source>
</reference>
<name>A0ACD3SM78_9BURK</name>
<accession>A0ACD3SM78</accession>
<organism evidence="1 2">
    <name type="scientific">Imbroritus primus</name>
    <dbReference type="NCBI Taxonomy" id="3058603"/>
    <lineage>
        <taxon>Bacteria</taxon>
        <taxon>Pseudomonadati</taxon>
        <taxon>Pseudomonadota</taxon>
        <taxon>Betaproteobacteria</taxon>
        <taxon>Burkholderiales</taxon>
        <taxon>Burkholderiaceae</taxon>
        <taxon>Imbroritus</taxon>
    </lineage>
</organism>
<evidence type="ECO:0000313" key="1">
    <source>
        <dbReference type="EMBL" id="TMS57391.1"/>
    </source>
</evidence>
<proteinExistence type="predicted"/>
<dbReference type="Proteomes" id="UP000004277">
    <property type="component" value="Unassembled WGS sequence"/>
</dbReference>
<evidence type="ECO:0000313" key="2">
    <source>
        <dbReference type="Proteomes" id="UP000004277"/>
    </source>
</evidence>
<gene>
    <name evidence="1" type="ORF">MW7_012355</name>
</gene>
<protein>
    <submittedName>
        <fullName evidence="1">Uncharacterized protein</fullName>
    </submittedName>
</protein>
<comment type="caution">
    <text evidence="1">The sequence shown here is derived from an EMBL/GenBank/DDBJ whole genome shotgun (WGS) entry which is preliminary data.</text>
</comment>
<dbReference type="EMBL" id="AKCV02000023">
    <property type="protein sequence ID" value="TMS57391.1"/>
    <property type="molecule type" value="Genomic_DNA"/>
</dbReference>